<dbReference type="InParanoid" id="A0A316VMD1"/>
<proteinExistence type="predicted"/>
<organism evidence="1 2">
    <name type="scientific">Meira miltonrushii</name>
    <dbReference type="NCBI Taxonomy" id="1280837"/>
    <lineage>
        <taxon>Eukaryota</taxon>
        <taxon>Fungi</taxon>
        <taxon>Dikarya</taxon>
        <taxon>Basidiomycota</taxon>
        <taxon>Ustilaginomycotina</taxon>
        <taxon>Exobasidiomycetes</taxon>
        <taxon>Exobasidiales</taxon>
        <taxon>Brachybasidiaceae</taxon>
        <taxon>Meira</taxon>
    </lineage>
</organism>
<dbReference type="AlphaFoldDB" id="A0A316VMD1"/>
<dbReference type="EMBL" id="KZ819602">
    <property type="protein sequence ID" value="PWN37563.1"/>
    <property type="molecule type" value="Genomic_DNA"/>
</dbReference>
<sequence length="815" mass="92616">MKGITSIARGMAASTSCQRLPALIDISVRPSLQTAKLSPIVCSPYPSRSPWIARQSSTSTSTIGSLNQESIVTQPQSERAAESRVLFTSGRRKLGRNADFKELKDISEGTTLALLRVLGILDTESYSQTGRALQHTQEVIQRRYPDLNSRQVNLQAILVHLLRTSSRIGNRVSPEELIRIHWSLVKDPNSILEKLVKSVPSMEDISKITLQKIPMCQESLQTFKTLLKHTRKHNRTRLFNIIRNYARRFYFGTDSHLLQSSKERMKRQAEMEQVDVMVQSLMLSSSAKRAFHHNLTNRGGLARKGRMRSTSSPQSIFKSHNDIHVMSKILRTRYGALKPKRVQSSQDVDSKIEYRLSRHAADSAHPPLHHSRRTRKVNRLIQRAMSGGQMPRLRPTTSMLAPSTELYEEKGSRDNASQTLLKSVEKTFPSFLKKNKESEAAMRAIDEAMPTLQERAAKMDVIDREVRAWRENVRLWHLRRANVTKNLIRVATESSNDSNVPDPQSQECKPPPLLPTWLFSAALQAHVETGRPRMANHIVQLYLQMLYQNRDVKSEQLVHILPVSPSIVRAITNPLHPPRSEMVLNALLRVQLMSGMTDAWEAMLSVIEKWCSGGEGFADKVRKACGMKSVEESNILDAHRNLRPHQDTGMACLHPNETSILLVLEALGTRHGRKAKAKAVVKEALLRWGPEDMIPDSLQPILESSPRGHNSTFTPTTRTFRALLRIAFGYNKDRAYNNAVLQLFDEWLECINLKALSSGYETSVSQVKSLMFHRVAYEAHREQSRWKKVIKKCLRERQITEEQANEVLAKSSFKF</sequence>
<evidence type="ECO:0000313" key="2">
    <source>
        <dbReference type="Proteomes" id="UP000245771"/>
    </source>
</evidence>
<dbReference type="GeneID" id="37022479"/>
<gene>
    <name evidence="1" type="ORF">FA14DRAFT_176854</name>
</gene>
<protein>
    <submittedName>
        <fullName evidence="1">Uncharacterized protein</fullName>
    </submittedName>
</protein>
<evidence type="ECO:0000313" key="1">
    <source>
        <dbReference type="EMBL" id="PWN37563.1"/>
    </source>
</evidence>
<accession>A0A316VMD1</accession>
<reference evidence="1 2" key="1">
    <citation type="journal article" date="2018" name="Mol. Biol. Evol.">
        <title>Broad Genomic Sampling Reveals a Smut Pathogenic Ancestry of the Fungal Clade Ustilaginomycotina.</title>
        <authorList>
            <person name="Kijpornyongpan T."/>
            <person name="Mondo S.J."/>
            <person name="Barry K."/>
            <person name="Sandor L."/>
            <person name="Lee J."/>
            <person name="Lipzen A."/>
            <person name="Pangilinan J."/>
            <person name="LaButti K."/>
            <person name="Hainaut M."/>
            <person name="Henrissat B."/>
            <person name="Grigoriev I.V."/>
            <person name="Spatafora J.W."/>
            <person name="Aime M.C."/>
        </authorList>
    </citation>
    <scope>NUCLEOTIDE SEQUENCE [LARGE SCALE GENOMIC DNA]</scope>
    <source>
        <strain evidence="1 2">MCA 3882</strain>
    </source>
</reference>
<name>A0A316VMD1_9BASI</name>
<dbReference type="Proteomes" id="UP000245771">
    <property type="component" value="Unassembled WGS sequence"/>
</dbReference>
<dbReference type="OrthoDB" id="10686688at2759"/>
<dbReference type="RefSeq" id="XP_025357865.1">
    <property type="nucleotide sequence ID" value="XM_025500698.1"/>
</dbReference>
<keyword evidence="2" id="KW-1185">Reference proteome</keyword>